<keyword evidence="3" id="KW-0804">Transcription</keyword>
<dbReference type="AlphaFoldDB" id="A0A1G7BPI4"/>
<dbReference type="STRING" id="938405.SAMN02927895_00855"/>
<accession>A0A1G7BPI4</accession>
<dbReference type="PROSITE" id="PS50937">
    <property type="entry name" value="HTH_MERR_2"/>
    <property type="match status" value="1"/>
</dbReference>
<dbReference type="GO" id="GO:0003677">
    <property type="term" value="F:DNA binding"/>
    <property type="evidence" value="ECO:0007669"/>
    <property type="project" value="UniProtKB-KW"/>
</dbReference>
<evidence type="ECO:0000256" key="1">
    <source>
        <dbReference type="ARBA" id="ARBA00023015"/>
    </source>
</evidence>
<dbReference type="Pfam" id="PF00376">
    <property type="entry name" value="MerR"/>
    <property type="match status" value="1"/>
</dbReference>
<dbReference type="GO" id="GO:0003700">
    <property type="term" value="F:DNA-binding transcription factor activity"/>
    <property type="evidence" value="ECO:0007669"/>
    <property type="project" value="InterPro"/>
</dbReference>
<keyword evidence="7" id="KW-1185">Reference proteome</keyword>
<dbReference type="InterPro" id="IPR015358">
    <property type="entry name" value="Tscrpt_reg_MerR_DNA-bd"/>
</dbReference>
<proteinExistence type="predicted"/>
<keyword evidence="4" id="KW-0175">Coiled coil</keyword>
<evidence type="ECO:0000256" key="2">
    <source>
        <dbReference type="ARBA" id="ARBA00023125"/>
    </source>
</evidence>
<evidence type="ECO:0000259" key="5">
    <source>
        <dbReference type="PROSITE" id="PS50937"/>
    </source>
</evidence>
<dbReference type="EMBL" id="FMZX01000026">
    <property type="protein sequence ID" value="SDE28832.1"/>
    <property type="molecule type" value="Genomic_DNA"/>
</dbReference>
<organism evidence="6 7">
    <name type="scientific">Belnapia rosea</name>
    <dbReference type="NCBI Taxonomy" id="938405"/>
    <lineage>
        <taxon>Bacteria</taxon>
        <taxon>Pseudomonadati</taxon>
        <taxon>Pseudomonadota</taxon>
        <taxon>Alphaproteobacteria</taxon>
        <taxon>Acetobacterales</taxon>
        <taxon>Roseomonadaceae</taxon>
        <taxon>Belnapia</taxon>
    </lineage>
</organism>
<evidence type="ECO:0000256" key="3">
    <source>
        <dbReference type="ARBA" id="ARBA00023163"/>
    </source>
</evidence>
<keyword evidence="1" id="KW-0805">Transcription regulation</keyword>
<dbReference type="SUPFAM" id="SSF46955">
    <property type="entry name" value="Putative DNA-binding domain"/>
    <property type="match status" value="1"/>
</dbReference>
<dbReference type="InterPro" id="IPR009061">
    <property type="entry name" value="DNA-bd_dom_put_sf"/>
</dbReference>
<evidence type="ECO:0000313" key="7">
    <source>
        <dbReference type="Proteomes" id="UP000198925"/>
    </source>
</evidence>
<dbReference type="SMART" id="SM00422">
    <property type="entry name" value="HTH_MERR"/>
    <property type="match status" value="1"/>
</dbReference>
<reference evidence="6 7" key="1">
    <citation type="submission" date="2016-10" db="EMBL/GenBank/DDBJ databases">
        <authorList>
            <person name="de Groot N.N."/>
        </authorList>
    </citation>
    <scope>NUCLEOTIDE SEQUENCE [LARGE SCALE GENOMIC DNA]</scope>
    <source>
        <strain evidence="6 7">CPCC 100156</strain>
    </source>
</reference>
<sequence>MPSEIPFSIGDLAKATGTKVETIRWYERVGVLAAPERTSGNYRAYGAEHLERLSFVRRARDLGFSLDQVRDLLQLADDRNQPCDAVDRVAREHLEEVERKIADLEALRHELRDLIGQCRHGTVAECRIVQALSPQLGPAGTSQEA</sequence>
<dbReference type="Proteomes" id="UP000198925">
    <property type="component" value="Unassembled WGS sequence"/>
</dbReference>
<gene>
    <name evidence="6" type="ORF">SAMN04487779_102641</name>
</gene>
<protein>
    <submittedName>
        <fullName evidence="6">Cu(I)-responsive transcriptional regulator</fullName>
    </submittedName>
</protein>
<keyword evidence="2" id="KW-0238">DNA-binding</keyword>
<dbReference type="InterPro" id="IPR047057">
    <property type="entry name" value="MerR_fam"/>
</dbReference>
<dbReference type="Gene3D" id="1.10.1660.10">
    <property type="match status" value="1"/>
</dbReference>
<dbReference type="CDD" id="cd04785">
    <property type="entry name" value="HTH_CadR-PbrR-like"/>
    <property type="match status" value="1"/>
</dbReference>
<evidence type="ECO:0000256" key="4">
    <source>
        <dbReference type="SAM" id="Coils"/>
    </source>
</evidence>
<dbReference type="Pfam" id="PF09278">
    <property type="entry name" value="MerR-DNA-bind"/>
    <property type="match status" value="1"/>
</dbReference>
<dbReference type="RefSeq" id="WP_090664958.1">
    <property type="nucleotide sequence ID" value="NZ_FMZX01000026.1"/>
</dbReference>
<dbReference type="PRINTS" id="PR00040">
    <property type="entry name" value="HTHMERR"/>
</dbReference>
<evidence type="ECO:0000313" key="6">
    <source>
        <dbReference type="EMBL" id="SDE28832.1"/>
    </source>
</evidence>
<feature type="domain" description="HTH merR-type" evidence="5">
    <location>
        <begin position="6"/>
        <end position="75"/>
    </location>
</feature>
<feature type="coiled-coil region" evidence="4">
    <location>
        <begin position="87"/>
        <end position="117"/>
    </location>
</feature>
<dbReference type="InterPro" id="IPR000551">
    <property type="entry name" value="MerR-type_HTH_dom"/>
</dbReference>
<dbReference type="PANTHER" id="PTHR30204:SF92">
    <property type="entry name" value="HTH-TYPE TRANSCRIPTIONAL REGULATOR ZNTR"/>
    <property type="match status" value="1"/>
</dbReference>
<name>A0A1G7BPI4_9PROT</name>
<dbReference type="PANTHER" id="PTHR30204">
    <property type="entry name" value="REDOX-CYCLING DRUG-SENSING TRANSCRIPTIONAL ACTIVATOR SOXR"/>
    <property type="match status" value="1"/>
</dbReference>